<dbReference type="InterPro" id="IPR003593">
    <property type="entry name" value="AAA+_ATPase"/>
</dbReference>
<evidence type="ECO:0000256" key="4">
    <source>
        <dbReference type="ARBA" id="ARBA00022475"/>
    </source>
</evidence>
<dbReference type="InterPro" id="IPR050388">
    <property type="entry name" value="ABC_Ni/Peptide_Import"/>
</dbReference>
<dbReference type="InterPro" id="IPR017871">
    <property type="entry name" value="ABC_transporter-like_CS"/>
</dbReference>
<dbReference type="NCBIfam" id="TIGR01727">
    <property type="entry name" value="oligo_HPY"/>
    <property type="match status" value="1"/>
</dbReference>
<evidence type="ECO:0000256" key="1">
    <source>
        <dbReference type="ARBA" id="ARBA00004202"/>
    </source>
</evidence>
<dbReference type="PANTHER" id="PTHR43297:SF2">
    <property type="entry name" value="DIPEPTIDE TRANSPORT ATP-BINDING PROTEIN DPPD"/>
    <property type="match status" value="1"/>
</dbReference>
<dbReference type="SMART" id="SM00382">
    <property type="entry name" value="AAA"/>
    <property type="match status" value="1"/>
</dbReference>
<dbReference type="InterPro" id="IPR013563">
    <property type="entry name" value="Oligopep_ABC_C"/>
</dbReference>
<organism evidence="9 10">
    <name type="scientific">Microbacterium resistens</name>
    <dbReference type="NCBI Taxonomy" id="156977"/>
    <lineage>
        <taxon>Bacteria</taxon>
        <taxon>Bacillati</taxon>
        <taxon>Actinomycetota</taxon>
        <taxon>Actinomycetes</taxon>
        <taxon>Micrococcales</taxon>
        <taxon>Microbacteriaceae</taxon>
        <taxon>Microbacterium</taxon>
    </lineage>
</organism>
<dbReference type="GO" id="GO:0005524">
    <property type="term" value="F:ATP binding"/>
    <property type="evidence" value="ECO:0007669"/>
    <property type="project" value="UniProtKB-KW"/>
</dbReference>
<comment type="caution">
    <text evidence="9">The sequence shown here is derived from an EMBL/GenBank/DDBJ whole genome shotgun (WGS) entry which is preliminary data.</text>
</comment>
<evidence type="ECO:0000313" key="9">
    <source>
        <dbReference type="EMBL" id="MDR6866229.1"/>
    </source>
</evidence>
<dbReference type="PANTHER" id="PTHR43297">
    <property type="entry name" value="OLIGOPEPTIDE TRANSPORT ATP-BINDING PROTEIN APPD"/>
    <property type="match status" value="1"/>
</dbReference>
<evidence type="ECO:0000256" key="7">
    <source>
        <dbReference type="ARBA" id="ARBA00023136"/>
    </source>
</evidence>
<keyword evidence="4" id="KW-1003">Cell membrane</keyword>
<evidence type="ECO:0000256" key="3">
    <source>
        <dbReference type="ARBA" id="ARBA00022448"/>
    </source>
</evidence>
<dbReference type="Gene3D" id="3.40.50.300">
    <property type="entry name" value="P-loop containing nucleotide triphosphate hydrolases"/>
    <property type="match status" value="1"/>
</dbReference>
<dbReference type="Pfam" id="PF00005">
    <property type="entry name" value="ABC_tran"/>
    <property type="match status" value="1"/>
</dbReference>
<dbReference type="PROSITE" id="PS50893">
    <property type="entry name" value="ABC_TRANSPORTER_2"/>
    <property type="match status" value="1"/>
</dbReference>
<name>A0ABU1S9F9_9MICO</name>
<dbReference type="EMBL" id="JAVDUM010000003">
    <property type="protein sequence ID" value="MDR6866229.1"/>
    <property type="molecule type" value="Genomic_DNA"/>
</dbReference>
<dbReference type="Pfam" id="PF08352">
    <property type="entry name" value="oligo_HPY"/>
    <property type="match status" value="1"/>
</dbReference>
<evidence type="ECO:0000256" key="5">
    <source>
        <dbReference type="ARBA" id="ARBA00022741"/>
    </source>
</evidence>
<sequence>MDQEGVVLEVERLTVRARGKETPLVDGVSFEIRAGETVGLVGESGSGKSLTSMATLRLLADSLQVDGDIRLAGEDVVRMSPRRLREVRGTAAAVIFQEPMSSLNPVLTVQTQLFEALRGMRGAPRAERRAAAIRLLDQVGITEPAQRLRQYPHELSGGMCQRIMIAIALAGRPRLLIADEPTTALDVTIQAQVLDLLKTLCRDLGMGLLLVTHDLGVVAQNCDRVNVMYAGRIVESGTVGEVFTAPRHPYTKALFASLPPIEGEWRRLPSLAGSVPTLDLMPTGCRFHPRCPVAIDRCAVEVPVLAGGPGRSDAACWVIGADDD</sequence>
<dbReference type="SUPFAM" id="SSF52540">
    <property type="entry name" value="P-loop containing nucleoside triphosphate hydrolases"/>
    <property type="match status" value="1"/>
</dbReference>
<keyword evidence="6 9" id="KW-0067">ATP-binding</keyword>
<keyword evidence="3" id="KW-0813">Transport</keyword>
<dbReference type="CDD" id="cd03257">
    <property type="entry name" value="ABC_NikE_OppD_transporters"/>
    <property type="match status" value="1"/>
</dbReference>
<dbReference type="InterPro" id="IPR027417">
    <property type="entry name" value="P-loop_NTPase"/>
</dbReference>
<keyword evidence="5" id="KW-0547">Nucleotide-binding</keyword>
<comment type="subcellular location">
    <subcellularLocation>
        <location evidence="1">Cell membrane</location>
        <topology evidence="1">Peripheral membrane protein</topology>
    </subcellularLocation>
</comment>
<dbReference type="Proteomes" id="UP001259347">
    <property type="component" value="Unassembled WGS sequence"/>
</dbReference>
<dbReference type="RefSeq" id="WP_310017845.1">
    <property type="nucleotide sequence ID" value="NZ_JAVDUM010000003.1"/>
</dbReference>
<keyword evidence="10" id="KW-1185">Reference proteome</keyword>
<feature type="domain" description="ABC transporter" evidence="8">
    <location>
        <begin position="8"/>
        <end position="255"/>
    </location>
</feature>
<protein>
    <submittedName>
        <fullName evidence="9">Oligopeptide/dipeptide ABC transporter ATP-binding protein</fullName>
    </submittedName>
</protein>
<evidence type="ECO:0000256" key="6">
    <source>
        <dbReference type="ARBA" id="ARBA00022840"/>
    </source>
</evidence>
<proteinExistence type="inferred from homology"/>
<keyword evidence="7" id="KW-0472">Membrane</keyword>
<comment type="similarity">
    <text evidence="2">Belongs to the ABC transporter superfamily.</text>
</comment>
<evidence type="ECO:0000259" key="8">
    <source>
        <dbReference type="PROSITE" id="PS50893"/>
    </source>
</evidence>
<evidence type="ECO:0000313" key="10">
    <source>
        <dbReference type="Proteomes" id="UP001259347"/>
    </source>
</evidence>
<dbReference type="PROSITE" id="PS00211">
    <property type="entry name" value="ABC_TRANSPORTER_1"/>
    <property type="match status" value="1"/>
</dbReference>
<dbReference type="InterPro" id="IPR003439">
    <property type="entry name" value="ABC_transporter-like_ATP-bd"/>
</dbReference>
<gene>
    <name evidence="9" type="ORF">J2Y69_000821</name>
</gene>
<evidence type="ECO:0000256" key="2">
    <source>
        <dbReference type="ARBA" id="ARBA00005417"/>
    </source>
</evidence>
<accession>A0ABU1S9F9</accession>
<reference evidence="9 10" key="1">
    <citation type="submission" date="2023-07" db="EMBL/GenBank/DDBJ databases">
        <title>Sorghum-associated microbial communities from plants grown in Nebraska, USA.</title>
        <authorList>
            <person name="Schachtman D."/>
        </authorList>
    </citation>
    <scope>NUCLEOTIDE SEQUENCE [LARGE SCALE GENOMIC DNA]</scope>
    <source>
        <strain evidence="9 10">2980</strain>
    </source>
</reference>